<protein>
    <submittedName>
        <fullName evidence="4">LCP family protein</fullName>
    </submittedName>
</protein>
<keyword evidence="5" id="KW-1185">Reference proteome</keyword>
<evidence type="ECO:0000313" key="5">
    <source>
        <dbReference type="Proteomes" id="UP000778578"/>
    </source>
</evidence>
<reference evidence="4 5" key="1">
    <citation type="submission" date="2021-08" db="EMBL/GenBank/DDBJ databases">
        <title>WGS of actinomycetes from Thailand.</title>
        <authorList>
            <person name="Thawai C."/>
        </authorList>
    </citation>
    <scope>NUCLEOTIDE SEQUENCE [LARGE SCALE GENOMIC DNA]</scope>
    <source>
        <strain evidence="4 5">PLK6-54</strain>
    </source>
</reference>
<feature type="domain" description="Cell envelope-related transcriptional attenuator" evidence="3">
    <location>
        <begin position="102"/>
        <end position="195"/>
    </location>
</feature>
<name>A0ABS7QG66_9ACTN</name>
<dbReference type="InterPro" id="IPR050922">
    <property type="entry name" value="LytR/CpsA/Psr_CW_biosynth"/>
</dbReference>
<comment type="similarity">
    <text evidence="1">Belongs to the LytR/CpsA/Psr (LCP) family.</text>
</comment>
<dbReference type="PANTHER" id="PTHR33392">
    <property type="entry name" value="POLYISOPRENYL-TEICHOIC ACID--PEPTIDOGLYCAN TEICHOIC ACID TRANSFERASE TAGU"/>
    <property type="match status" value="1"/>
</dbReference>
<dbReference type="Gene3D" id="3.40.630.190">
    <property type="entry name" value="LCP protein"/>
    <property type="match status" value="1"/>
</dbReference>
<sequence>MRAVLRWTAIGAGLVLVVAAGLGWAAYRKFSGNIRTDRAAEQVLSRYAAERPRSLVPQASNILVMGADGPDAEDAAAGADGRPSAHGFRGFEGPGSPGGGPADTAVLLHLSADHQRAAAIGVPGDLRVTVPECGPHAGRGAAAEETFGETLGEAFQGGGAACTIRAFERLSGIRVDHHLVVDMNGLARIRAAVGGPAAGRRAALLRALAAEAHRGPRTLVHPARLYGFLDTATSSITADPGLSSLPALYELAGHLRGLPADGLVVRSVPVGGHGAVREPEAGRLFAAVREDRPVGKTTQVS</sequence>
<comment type="caution">
    <text evidence="4">The sequence shown here is derived from an EMBL/GenBank/DDBJ whole genome shotgun (WGS) entry which is preliminary data.</text>
</comment>
<evidence type="ECO:0000313" key="4">
    <source>
        <dbReference type="EMBL" id="MBY8882161.1"/>
    </source>
</evidence>
<dbReference type="InterPro" id="IPR004474">
    <property type="entry name" value="LytR_CpsA_psr"/>
</dbReference>
<dbReference type="Proteomes" id="UP000778578">
    <property type="component" value="Unassembled WGS sequence"/>
</dbReference>
<evidence type="ECO:0000259" key="3">
    <source>
        <dbReference type="Pfam" id="PF03816"/>
    </source>
</evidence>
<dbReference type="PANTHER" id="PTHR33392:SF6">
    <property type="entry name" value="POLYISOPRENYL-TEICHOIC ACID--PEPTIDOGLYCAN TEICHOIC ACID TRANSFERASE TAGU"/>
    <property type="match status" value="1"/>
</dbReference>
<dbReference type="EMBL" id="JAINZZ010000064">
    <property type="protein sequence ID" value="MBY8882161.1"/>
    <property type="molecule type" value="Genomic_DNA"/>
</dbReference>
<dbReference type="RefSeq" id="WP_222968343.1">
    <property type="nucleotide sequence ID" value="NZ_JAINZZ010000064.1"/>
</dbReference>
<proteinExistence type="inferred from homology"/>
<accession>A0ABS7QG66</accession>
<evidence type="ECO:0000256" key="1">
    <source>
        <dbReference type="ARBA" id="ARBA00006068"/>
    </source>
</evidence>
<feature type="region of interest" description="Disordered" evidence="2">
    <location>
        <begin position="72"/>
        <end position="97"/>
    </location>
</feature>
<gene>
    <name evidence="4" type="ORF">K7862_31680</name>
</gene>
<dbReference type="Pfam" id="PF03816">
    <property type="entry name" value="LytR_cpsA_psr"/>
    <property type="match status" value="1"/>
</dbReference>
<evidence type="ECO:0000256" key="2">
    <source>
        <dbReference type="SAM" id="MobiDB-lite"/>
    </source>
</evidence>
<organism evidence="4 5">
    <name type="scientific">Actinacidiphila acidipaludis</name>
    <dbReference type="NCBI Taxonomy" id="2873382"/>
    <lineage>
        <taxon>Bacteria</taxon>
        <taxon>Bacillati</taxon>
        <taxon>Actinomycetota</taxon>
        <taxon>Actinomycetes</taxon>
        <taxon>Kitasatosporales</taxon>
        <taxon>Streptomycetaceae</taxon>
        <taxon>Actinacidiphila</taxon>
    </lineage>
</organism>